<keyword evidence="3" id="KW-0813">Transport</keyword>
<feature type="transmembrane region" description="Helical" evidence="11">
    <location>
        <begin position="1144"/>
        <end position="1172"/>
    </location>
</feature>
<evidence type="ECO:0000256" key="7">
    <source>
        <dbReference type="ARBA" id="ARBA00022840"/>
    </source>
</evidence>
<protein>
    <submittedName>
        <fullName evidence="13">ATP-binding cassette transporter</fullName>
    </submittedName>
</protein>
<feature type="region of interest" description="Disordered" evidence="10">
    <location>
        <begin position="1"/>
        <end position="21"/>
    </location>
</feature>
<sequence length="1353" mass="151475">MESSSDTKEYDSSEETQQDAEIDQLVDDFLKRQTTAESERLGDIILKDLSVIGAGAGHQRMHDVPETLQRMSKLANPATWFSRGPPPSRAILQRLTGTIRQGEMLMVVGRPGSGCTTVLKALANIRDEYLAMEGDVWYGSMDAGTVNQARANQVAFVGEDDIHFPTLSVGTTLKFALNTRRSTSDPDRAQHLQQDLQTVLELMGLDHVAQVRIGSDHIRGVSGGQRRRVSLAEALCTRASLFCFDNPTRGLDSSTAIRFLTTVRKYTTRSRCMTAMSLYQASDAAVALFDKVLVLNDGRVAYYGPATSAKAYFESLGFYCSPRISVSDFLASMSAAPEGRTPRTDLHRPVPIHPADFETRFRESSFYLQTVSEAAKPPQSTAVGKLKASGYALPLYRQVYECTVRHYQIFLTDRAAWIAEAAGTIVQALLLGTLFRNQRPVTQGLYTRASALFFCVLIMGLQASAEFGNTFVQRPILLKQKALRFYRPGAYALGQILADVPWKFIFILYSLPIYWMIDFQRTAGHFFTWLVCLYMGLMALSVMFRAIAVFTNSITRAILPVGLLLNVFIIYTGFYITPPGMKVWLFWIRYLDPMYYIFESVSLNEIGTSSYQCSSQDIVPRGAAYNETSYQACAVSGSVPGELTLAGRLYLMAEYGFEHTHLWRNVGINAAFFVFFSAVVMIGMERFRHAAEHMSTIFYRRLPSWVKASPSRSTDIEDPACVTETKESKPSSNHDVTVIGRLETTQSVFTWQELSLQLDDNKRLLHEVSGWLEPGKMTALMGMSGAGKTTLLDTLAQRIQIGRLSGGLYLNGQSLPASMGRRTGFVHQNDIHLASSTVREALQLSARLRRPATVSWDEKMGHVEMLIQLLEMEDIAEAMIGVPGAGLNLEQRKRVSIGVELAAKPDIVLFLDEPTSGLDGNSALSIVQLMRRLSDAGQTILCTIHQPSAQMIEQFDNLLLLVPGGKTVYFGPLGSRCQKILDYFARYTRRCGETENPADYLLAVSAEPDADWFETWRQSPEYGSTQEQLHKLLQVQDAKESSSESDQTYAASYLDQLRVVTQRAFTNYWRDSDYVLGKIQLNIWMGLMNGLTFLQLSNDLTDSRGRMFSIFVGVITGPVLSLQIEPRFILLRDQFLARENESRVYHWSIFTVSALLVEIPFTLLGGLIYWLLWYYMVGYLTVLAQLTASLFPTVLAAQVATGFVWLVVNTFNGPLSPPPLTPRGWRWFYNISPLFYFIEGIGTNAMHALQITCRDSELTTFQAPAGETCASYTAEFFGLASSTGYLVDPNATGLCEYCAYANGDEYVKQYDMSYSQRGNNVGIFIGFILFNYTMAVLATYLIFIFKWRKRRST</sequence>
<dbReference type="SUPFAM" id="SSF52540">
    <property type="entry name" value="P-loop containing nucleoside triphosphate hydrolases"/>
    <property type="match status" value="2"/>
</dbReference>
<feature type="transmembrane region" description="Helical" evidence="11">
    <location>
        <begin position="526"/>
        <end position="550"/>
    </location>
</feature>
<evidence type="ECO:0000313" key="13">
    <source>
        <dbReference type="EMBL" id="KNG82449.1"/>
    </source>
</evidence>
<dbReference type="InterPro" id="IPR027417">
    <property type="entry name" value="P-loop_NTPase"/>
</dbReference>
<evidence type="ECO:0000256" key="5">
    <source>
        <dbReference type="ARBA" id="ARBA00022692"/>
    </source>
</evidence>
<evidence type="ECO:0000256" key="1">
    <source>
        <dbReference type="ARBA" id="ARBA00004651"/>
    </source>
</evidence>
<proteinExistence type="inferred from homology"/>
<feature type="transmembrane region" description="Helical" evidence="11">
    <location>
        <begin position="557"/>
        <end position="576"/>
    </location>
</feature>
<evidence type="ECO:0000313" key="14">
    <source>
        <dbReference type="Proteomes" id="UP000037505"/>
    </source>
</evidence>
<dbReference type="CDD" id="cd03232">
    <property type="entry name" value="ABCG_PDR_domain2"/>
    <property type="match status" value="1"/>
</dbReference>
<keyword evidence="7 13" id="KW-0067">ATP-binding</keyword>
<dbReference type="EMBL" id="JNOM01000344">
    <property type="protein sequence ID" value="KNG82449.1"/>
    <property type="molecule type" value="Genomic_DNA"/>
</dbReference>
<comment type="caution">
    <text evidence="13">The sequence shown here is derived from an EMBL/GenBank/DDBJ whole genome shotgun (WGS) entry which is preliminary data.</text>
</comment>
<feature type="transmembrane region" description="Helical" evidence="11">
    <location>
        <begin position="489"/>
        <end position="514"/>
    </location>
</feature>
<feature type="transmembrane region" description="Helical" evidence="11">
    <location>
        <begin position="445"/>
        <end position="468"/>
    </location>
</feature>
<dbReference type="PROSITE" id="PS00211">
    <property type="entry name" value="ABC_TRANSPORTER_1"/>
    <property type="match status" value="1"/>
</dbReference>
<dbReference type="SMART" id="SM00382">
    <property type="entry name" value="AAA"/>
    <property type="match status" value="2"/>
</dbReference>
<evidence type="ECO:0000256" key="11">
    <source>
        <dbReference type="SAM" id="Phobius"/>
    </source>
</evidence>
<feature type="transmembrane region" description="Helical" evidence="11">
    <location>
        <begin position="666"/>
        <end position="684"/>
    </location>
</feature>
<evidence type="ECO:0000256" key="4">
    <source>
        <dbReference type="ARBA" id="ARBA00022475"/>
    </source>
</evidence>
<dbReference type="InterPro" id="IPR017871">
    <property type="entry name" value="ABC_transporter-like_CS"/>
</dbReference>
<feature type="domain" description="ABC transporter" evidence="12">
    <location>
        <begin position="742"/>
        <end position="989"/>
    </location>
</feature>
<dbReference type="InterPro" id="IPR034003">
    <property type="entry name" value="ABCG_PDR_2"/>
</dbReference>
<dbReference type="GO" id="GO:0140359">
    <property type="term" value="F:ABC-type transporter activity"/>
    <property type="evidence" value="ECO:0007669"/>
    <property type="project" value="InterPro"/>
</dbReference>
<evidence type="ECO:0000256" key="9">
    <source>
        <dbReference type="ARBA" id="ARBA00023136"/>
    </source>
</evidence>
<feature type="compositionally biased region" description="Basic and acidic residues" evidence="10">
    <location>
        <begin position="1"/>
        <end position="11"/>
    </location>
</feature>
<gene>
    <name evidence="13" type="ORF">ANOM_009283</name>
</gene>
<dbReference type="FunFam" id="3.40.50.300:FF:000054">
    <property type="entry name" value="ABC multidrug transporter atrF"/>
    <property type="match status" value="1"/>
</dbReference>
<dbReference type="InterPro" id="IPR013525">
    <property type="entry name" value="ABC2_TM"/>
</dbReference>
<dbReference type="Gene3D" id="3.40.50.300">
    <property type="entry name" value="P-loop containing nucleotide triphosphate hydrolases"/>
    <property type="match status" value="2"/>
</dbReference>
<evidence type="ECO:0000256" key="6">
    <source>
        <dbReference type="ARBA" id="ARBA00022741"/>
    </source>
</evidence>
<feature type="transmembrane region" description="Helical" evidence="11">
    <location>
        <begin position="1321"/>
        <end position="1345"/>
    </location>
</feature>
<dbReference type="PROSITE" id="PS50893">
    <property type="entry name" value="ABC_TRANSPORTER_2"/>
    <property type="match status" value="2"/>
</dbReference>
<feature type="transmembrane region" description="Helical" evidence="11">
    <location>
        <begin position="1107"/>
        <end position="1124"/>
    </location>
</feature>
<dbReference type="Pfam" id="PF00005">
    <property type="entry name" value="ABC_tran"/>
    <property type="match status" value="2"/>
</dbReference>
<dbReference type="Proteomes" id="UP000037505">
    <property type="component" value="Unassembled WGS sequence"/>
</dbReference>
<dbReference type="GO" id="GO:0016887">
    <property type="term" value="F:ATP hydrolysis activity"/>
    <property type="evidence" value="ECO:0007669"/>
    <property type="project" value="InterPro"/>
</dbReference>
<dbReference type="PANTHER" id="PTHR19241">
    <property type="entry name" value="ATP-BINDING CASSETTE TRANSPORTER"/>
    <property type="match status" value="1"/>
</dbReference>
<dbReference type="STRING" id="1509407.A0A0L1ISK9"/>
<keyword evidence="4" id="KW-1003">Cell membrane</keyword>
<feature type="domain" description="ABC transporter" evidence="12">
    <location>
        <begin position="74"/>
        <end position="322"/>
    </location>
</feature>
<evidence type="ECO:0000256" key="8">
    <source>
        <dbReference type="ARBA" id="ARBA00022989"/>
    </source>
</evidence>
<dbReference type="OrthoDB" id="245989at2759"/>
<dbReference type="GO" id="GO:0005524">
    <property type="term" value="F:ATP binding"/>
    <property type="evidence" value="ECO:0007669"/>
    <property type="project" value="UniProtKB-KW"/>
</dbReference>
<comment type="similarity">
    <text evidence="2">Belongs to the ABC transporter superfamily. ABCG family. PDR (TC 3.A.1.205) subfamily.</text>
</comment>
<dbReference type="GO" id="GO:0005886">
    <property type="term" value="C:plasma membrane"/>
    <property type="evidence" value="ECO:0007669"/>
    <property type="project" value="UniProtKB-SubCell"/>
</dbReference>
<dbReference type="Pfam" id="PF01061">
    <property type="entry name" value="ABC2_membrane"/>
    <property type="match status" value="3"/>
</dbReference>
<dbReference type="InterPro" id="IPR010929">
    <property type="entry name" value="PDR_CDR_ABC"/>
</dbReference>
<comment type="subcellular location">
    <subcellularLocation>
        <location evidence="1">Cell membrane</location>
        <topology evidence="1">Multi-pass membrane protein</topology>
    </subcellularLocation>
</comment>
<keyword evidence="5 11" id="KW-0812">Transmembrane</keyword>
<keyword evidence="8 11" id="KW-1133">Transmembrane helix</keyword>
<dbReference type="Pfam" id="PF19055">
    <property type="entry name" value="ABC2_membrane_7"/>
    <property type="match status" value="1"/>
</dbReference>
<evidence type="ECO:0000259" key="12">
    <source>
        <dbReference type="PROSITE" id="PS50893"/>
    </source>
</evidence>
<dbReference type="Pfam" id="PF06422">
    <property type="entry name" value="PDR_CDR"/>
    <property type="match status" value="1"/>
</dbReference>
<keyword evidence="6" id="KW-0547">Nucleotide-binding</keyword>
<accession>A0A0L1ISK9</accession>
<evidence type="ECO:0000256" key="3">
    <source>
        <dbReference type="ARBA" id="ARBA00022448"/>
    </source>
</evidence>
<dbReference type="RefSeq" id="XP_015403372.1">
    <property type="nucleotide sequence ID" value="XM_015554539.1"/>
</dbReference>
<dbReference type="GeneID" id="26811087"/>
<name>A0A0L1ISK9_ASPN3</name>
<evidence type="ECO:0000256" key="10">
    <source>
        <dbReference type="SAM" id="MobiDB-lite"/>
    </source>
</evidence>
<dbReference type="InterPro" id="IPR043926">
    <property type="entry name" value="ABCG_dom"/>
</dbReference>
<reference evidence="13 14" key="1">
    <citation type="submission" date="2014-06" db="EMBL/GenBank/DDBJ databases">
        <title>The Genome of the Aflatoxigenic Filamentous Fungus Aspergillus nomius.</title>
        <authorList>
            <person name="Moore M.G."/>
            <person name="Shannon B.M."/>
            <person name="Brian M.M."/>
        </authorList>
    </citation>
    <scope>NUCLEOTIDE SEQUENCE [LARGE SCALE GENOMIC DNA]</scope>
    <source>
        <strain evidence="13 14">NRRL 13137</strain>
    </source>
</reference>
<dbReference type="InterPro" id="IPR003593">
    <property type="entry name" value="AAA+_ATPase"/>
</dbReference>
<dbReference type="InterPro" id="IPR003439">
    <property type="entry name" value="ABC_transporter-like_ATP-bd"/>
</dbReference>
<evidence type="ECO:0000256" key="2">
    <source>
        <dbReference type="ARBA" id="ARBA00006012"/>
    </source>
</evidence>
<feature type="compositionally biased region" description="Acidic residues" evidence="10">
    <location>
        <begin position="12"/>
        <end position="21"/>
    </location>
</feature>
<feature type="transmembrane region" description="Helical" evidence="11">
    <location>
        <begin position="1179"/>
        <end position="1208"/>
    </location>
</feature>
<organism evidence="13 14">
    <name type="scientific">Aspergillus nomiae NRRL (strain ATCC 15546 / NRRL 13137 / CBS 260.88 / M93)</name>
    <dbReference type="NCBI Taxonomy" id="1509407"/>
    <lineage>
        <taxon>Eukaryota</taxon>
        <taxon>Fungi</taxon>
        <taxon>Dikarya</taxon>
        <taxon>Ascomycota</taxon>
        <taxon>Pezizomycotina</taxon>
        <taxon>Eurotiomycetes</taxon>
        <taxon>Eurotiomycetidae</taxon>
        <taxon>Eurotiales</taxon>
        <taxon>Aspergillaceae</taxon>
        <taxon>Aspergillus</taxon>
        <taxon>Aspergillus subgen. Circumdati</taxon>
    </lineage>
</organism>
<keyword evidence="9 11" id="KW-0472">Membrane</keyword>
<keyword evidence="14" id="KW-1185">Reference proteome</keyword>